<name>Q11CF4_CHESB</name>
<dbReference type="AlphaFoldDB" id="Q11CF4"/>
<gene>
    <name evidence="1" type="ordered locus">Meso_3551</name>
</gene>
<sequence length="94" mass="9260">MCLLPDCDLWHLCRVAGLLAAPADIPGGGGPSAAGIALIGSIGNLVGFASPSIDGWDKGATGSINAERYVIGASLTAAAIAHVALRARLTHAAA</sequence>
<protein>
    <recommendedName>
        <fullName evidence="2">Major facilitator superfamily MFS_1</fullName>
    </recommendedName>
</protein>
<evidence type="ECO:0000313" key="1">
    <source>
        <dbReference type="EMBL" id="ABG64921.1"/>
    </source>
</evidence>
<dbReference type="EMBL" id="CP000390">
    <property type="protein sequence ID" value="ABG64921.1"/>
    <property type="molecule type" value="Genomic_DNA"/>
</dbReference>
<proteinExistence type="predicted"/>
<dbReference type="STRING" id="266779.Meso_3551"/>
<reference evidence="1" key="1">
    <citation type="submission" date="2006-06" db="EMBL/GenBank/DDBJ databases">
        <title>Complete sequence of chromosome of Chelativorans sp. BNC1.</title>
        <authorList>
            <consortium name="US DOE Joint Genome Institute"/>
            <person name="Copeland A."/>
            <person name="Lucas S."/>
            <person name="Lapidus A."/>
            <person name="Barry K."/>
            <person name="Detter J.C."/>
            <person name="Glavina del Rio T."/>
            <person name="Hammon N."/>
            <person name="Israni S."/>
            <person name="Dalin E."/>
            <person name="Tice H."/>
            <person name="Pitluck S."/>
            <person name="Chertkov O."/>
            <person name="Brettin T."/>
            <person name="Bruce D."/>
            <person name="Han C."/>
            <person name="Tapia R."/>
            <person name="Gilna P."/>
            <person name="Schmutz J."/>
            <person name="Larimer F."/>
            <person name="Land M."/>
            <person name="Hauser L."/>
            <person name="Kyrpides N."/>
            <person name="Mikhailova N."/>
            <person name="Richardson P."/>
        </authorList>
    </citation>
    <scope>NUCLEOTIDE SEQUENCE</scope>
    <source>
        <strain evidence="1">BNC1</strain>
    </source>
</reference>
<organism evidence="1">
    <name type="scientific">Chelativorans sp. (strain BNC1)</name>
    <dbReference type="NCBI Taxonomy" id="266779"/>
    <lineage>
        <taxon>Bacteria</taxon>
        <taxon>Pseudomonadati</taxon>
        <taxon>Pseudomonadota</taxon>
        <taxon>Alphaproteobacteria</taxon>
        <taxon>Hyphomicrobiales</taxon>
        <taxon>Phyllobacteriaceae</taxon>
        <taxon>Chelativorans</taxon>
    </lineage>
</organism>
<evidence type="ECO:0008006" key="2">
    <source>
        <dbReference type="Google" id="ProtNLM"/>
    </source>
</evidence>
<dbReference type="KEGG" id="mes:Meso_3551"/>
<dbReference type="HOGENOM" id="CLU_2380979_0_0_5"/>
<accession>Q11CF4</accession>